<evidence type="ECO:0000256" key="3">
    <source>
        <dbReference type="ARBA" id="ARBA00023026"/>
    </source>
</evidence>
<feature type="region of interest" description="Disordered" evidence="6">
    <location>
        <begin position="701"/>
        <end position="753"/>
    </location>
</feature>
<dbReference type="AlphaFoldDB" id="A0A8H4QER1"/>
<comment type="caution">
    <text evidence="8">The sequence shown here is derived from an EMBL/GenBank/DDBJ whole genome shotgun (WGS) entry which is preliminary data.</text>
</comment>
<name>A0A8H4QER1_9HYPO</name>
<feature type="compositionally biased region" description="Basic residues" evidence="6">
    <location>
        <begin position="736"/>
        <end position="753"/>
    </location>
</feature>
<keyword evidence="5" id="KW-0175">Coiled coil</keyword>
<keyword evidence="2 7" id="KW-0732">Signal</keyword>
<dbReference type="SUPFAM" id="SSF56399">
    <property type="entry name" value="ADP-ribosylation"/>
    <property type="match status" value="1"/>
</dbReference>
<dbReference type="OrthoDB" id="4925061at2759"/>
<dbReference type="GO" id="GO:0090729">
    <property type="term" value="F:toxin activity"/>
    <property type="evidence" value="ECO:0007669"/>
    <property type="project" value="UniProtKB-KW"/>
</dbReference>
<proteinExistence type="predicted"/>
<evidence type="ECO:0000313" key="8">
    <source>
        <dbReference type="EMBL" id="KAF4595943.1"/>
    </source>
</evidence>
<organism evidence="8 9">
    <name type="scientific">Ophiocordyceps camponoti-floridani</name>
    <dbReference type="NCBI Taxonomy" id="2030778"/>
    <lineage>
        <taxon>Eukaryota</taxon>
        <taxon>Fungi</taxon>
        <taxon>Dikarya</taxon>
        <taxon>Ascomycota</taxon>
        <taxon>Pezizomycotina</taxon>
        <taxon>Sordariomycetes</taxon>
        <taxon>Hypocreomycetidae</taxon>
        <taxon>Hypocreales</taxon>
        <taxon>Ophiocordycipitaceae</taxon>
        <taxon>Ophiocordyceps</taxon>
    </lineage>
</organism>
<dbReference type="Gene3D" id="3.90.210.10">
    <property type="entry name" value="Heat-Labile Enterotoxin, subunit A"/>
    <property type="match status" value="1"/>
</dbReference>
<evidence type="ECO:0000256" key="4">
    <source>
        <dbReference type="ARBA" id="ARBA00023157"/>
    </source>
</evidence>
<gene>
    <name evidence="8" type="ORF">GQ602_001556</name>
</gene>
<evidence type="ECO:0000256" key="1">
    <source>
        <dbReference type="ARBA" id="ARBA00022656"/>
    </source>
</evidence>
<dbReference type="InterPro" id="IPR001144">
    <property type="entry name" value="Enterotoxin_A"/>
</dbReference>
<feature type="signal peptide" evidence="7">
    <location>
        <begin position="1"/>
        <end position="22"/>
    </location>
</feature>
<dbReference type="Proteomes" id="UP000562929">
    <property type="component" value="Unassembled WGS sequence"/>
</dbReference>
<dbReference type="PRINTS" id="PR00771">
    <property type="entry name" value="ENTEROTOXINA"/>
</dbReference>
<evidence type="ECO:0000256" key="6">
    <source>
        <dbReference type="SAM" id="MobiDB-lite"/>
    </source>
</evidence>
<protein>
    <submittedName>
        <fullName evidence="8">Heat-labile enterotoxin, A chain</fullName>
    </submittedName>
</protein>
<feature type="chain" id="PRO_5034046754" evidence="7">
    <location>
        <begin position="23"/>
        <end position="753"/>
    </location>
</feature>
<evidence type="ECO:0000256" key="7">
    <source>
        <dbReference type="SAM" id="SignalP"/>
    </source>
</evidence>
<accession>A0A8H4QER1</accession>
<evidence type="ECO:0000256" key="5">
    <source>
        <dbReference type="SAM" id="Coils"/>
    </source>
</evidence>
<feature type="coiled-coil region" evidence="5">
    <location>
        <begin position="556"/>
        <end position="583"/>
    </location>
</feature>
<evidence type="ECO:0000313" key="9">
    <source>
        <dbReference type="Proteomes" id="UP000562929"/>
    </source>
</evidence>
<reference evidence="8 9" key="1">
    <citation type="journal article" date="2020" name="G3 (Bethesda)">
        <title>Genetic Underpinnings of Host Manipulation by Ophiocordyceps as Revealed by Comparative Transcriptomics.</title>
        <authorList>
            <person name="Will I."/>
            <person name="Das B."/>
            <person name="Trinh T."/>
            <person name="Brachmann A."/>
            <person name="Ohm R.A."/>
            <person name="de Bekker C."/>
        </authorList>
    </citation>
    <scope>NUCLEOTIDE SEQUENCE [LARGE SCALE GENOMIC DNA]</scope>
    <source>
        <strain evidence="8 9">EC05</strain>
    </source>
</reference>
<evidence type="ECO:0000256" key="2">
    <source>
        <dbReference type="ARBA" id="ARBA00022729"/>
    </source>
</evidence>
<keyword evidence="4" id="KW-1015">Disulfide bond</keyword>
<keyword evidence="9" id="KW-1185">Reference proteome</keyword>
<dbReference type="Pfam" id="PF01375">
    <property type="entry name" value="Enterotoxin_a"/>
    <property type="match status" value="1"/>
</dbReference>
<sequence length="753" mass="84662">MHVKRATISALLYLEWPAVINAGNCLSGFCGPRSETPLEGPSVWRVDGKPPDVIQKLGGFRAKGTDFSIHKHAEISTANSAYVSTSERPVGAEIFASEPPPPGDFRRKNYKGSWLYDIHPSSNFISTRKTLGPYSSHRAEAEILAAGGIPFDQIKGWTYLSKGRMTAKSERRYVRNSAYDKAKYQGQTWNPEPQYELAGFPKKMDKANPRIPREHPWTHKEYEAFKDQSAEELREAGLRYLNDEGKASGIASFEPCFGLNGRAKREASSCWLGEEEVVEPEVYTKELDLGGKTEGESEVVLLNPAEEEKAALLVEKAAEDELAAVASKLLLRESPKLKDISLKEVRARFIGYKPLQPYMKTSRGRLWRGLTSAFTAVGLASWLKDVVQVSATASKRIDKLTTVTSIFPLVGCGTAVARSKDAFSGTLCLVGDVLLFTPKWPVGVAVHLFRFLAEAAKQSLRENMLWHDEAEFQKIRQKEWDAVFDNLVGYFRSNKFRNEVLEPEFDAERHGYAVQATDSVGMLRAMQQTAREKDVKGVPTDEQVFNATLHIYQHMCSSLLKRKESIMKEKQQAAEEFVKAEMKRFDLEFGNRTLDIFVNRTRPLLPTFVLDKQDLKYSQGGLTRTSKEEDHVPKDELVSTIRERLKKPLSYDMQGTFRDIQRHSSHLTYCRVQDAQSGGADMNQGRNASLLIQYQRDTDPIDHIAEAPPGRELAPQNGTPRRQPAAPNPETPRARTGGRQRQRVPVGRRRGGL</sequence>
<keyword evidence="1" id="KW-0800">Toxin</keyword>
<keyword evidence="3" id="KW-0843">Virulence</keyword>
<dbReference type="EMBL" id="JAACLJ010000001">
    <property type="protein sequence ID" value="KAF4595943.1"/>
    <property type="molecule type" value="Genomic_DNA"/>
</dbReference>